<feature type="non-terminal residue" evidence="6">
    <location>
        <position position="410"/>
    </location>
</feature>
<dbReference type="Proteomes" id="UP000837857">
    <property type="component" value="Chromosome 25"/>
</dbReference>
<keyword evidence="4" id="KW-0282">Flagellum</keyword>
<proteinExistence type="inferred from homology"/>
<accession>A0ABN8II14</accession>
<dbReference type="PANTHER" id="PTHR19960:SF12">
    <property type="entry name" value="TEKTIN-4"/>
    <property type="match status" value="1"/>
</dbReference>
<protein>
    <recommendedName>
        <fullName evidence="4">Tektin</fullName>
    </recommendedName>
</protein>
<dbReference type="PANTHER" id="PTHR19960">
    <property type="entry name" value="TEKTIN"/>
    <property type="match status" value="1"/>
</dbReference>
<keyword evidence="3 5" id="KW-0175">Coiled coil</keyword>
<evidence type="ECO:0000256" key="3">
    <source>
        <dbReference type="ARBA" id="ARBA00023054"/>
    </source>
</evidence>
<keyword evidence="4" id="KW-0969">Cilium</keyword>
<comment type="similarity">
    <text evidence="1 4">Belongs to the tektin family.</text>
</comment>
<feature type="coiled-coil region" evidence="5">
    <location>
        <begin position="78"/>
        <end position="108"/>
    </location>
</feature>
<keyword evidence="7" id="KW-1185">Reference proteome</keyword>
<evidence type="ECO:0000256" key="1">
    <source>
        <dbReference type="ARBA" id="ARBA00007209"/>
    </source>
</evidence>
<evidence type="ECO:0000313" key="6">
    <source>
        <dbReference type="EMBL" id="CAH2057812.1"/>
    </source>
</evidence>
<comment type="subcellular location">
    <subcellularLocation>
        <location evidence="4">Cytoplasm</location>
        <location evidence="4">Cytoskeleton</location>
        <location evidence="4">Cilium axoneme</location>
    </subcellularLocation>
</comment>
<keyword evidence="2" id="KW-0963">Cytoplasm</keyword>
<dbReference type="InterPro" id="IPR000435">
    <property type="entry name" value="Tektins"/>
</dbReference>
<evidence type="ECO:0000256" key="2">
    <source>
        <dbReference type="ARBA" id="ARBA00022490"/>
    </source>
</evidence>
<organism evidence="6 7">
    <name type="scientific">Iphiclides podalirius</name>
    <name type="common">scarce swallowtail</name>
    <dbReference type="NCBI Taxonomy" id="110791"/>
    <lineage>
        <taxon>Eukaryota</taxon>
        <taxon>Metazoa</taxon>
        <taxon>Ecdysozoa</taxon>
        <taxon>Arthropoda</taxon>
        <taxon>Hexapoda</taxon>
        <taxon>Insecta</taxon>
        <taxon>Pterygota</taxon>
        <taxon>Neoptera</taxon>
        <taxon>Endopterygota</taxon>
        <taxon>Lepidoptera</taxon>
        <taxon>Glossata</taxon>
        <taxon>Ditrysia</taxon>
        <taxon>Papilionoidea</taxon>
        <taxon>Papilionidae</taxon>
        <taxon>Papilioninae</taxon>
        <taxon>Iphiclides</taxon>
    </lineage>
</organism>
<dbReference type="PRINTS" id="PR00511">
    <property type="entry name" value="TEKTIN"/>
</dbReference>
<dbReference type="EMBL" id="OW152837">
    <property type="protein sequence ID" value="CAH2057812.1"/>
    <property type="molecule type" value="Genomic_DNA"/>
</dbReference>
<sequence length="410" mass="46898">MAAIKNNLTLREDAQLKTMGYWQEHNDDVLRGDVIHKTDQNTSITKNCIVKVNQTSCKDFEGSTDQLGHRARHINYWKTELERAINDMDEENKLLEAVRQQLKSAADALITPEMITDECLDLRRSRMQSDMIYDGPQHALYNEAALIDNVKRLHADASRKIDSQMRLNAATRDCLISDWSNKLLAFTYESGNAALGTKSALVKHAPGATKLSEGQSDLQSWEHYTTSTLQQFRNAMDESKRLREGVNAMLINSARDLRTQDIKVNKELSERIASTERVKTEMEKQLRLTLEKISETENILETLHGERMKVSQRMQVAQTRLNTKSGRPHVENCREGSLVGLIAEVRDLNDSMTLLQKRSGDTQKVRAELLCERSKLENEIIVKNKSLYIDNERCLFLRSHFLSVDKLCGY</sequence>
<reference evidence="6" key="1">
    <citation type="submission" date="2022-03" db="EMBL/GenBank/DDBJ databases">
        <authorList>
            <person name="Martin H S."/>
        </authorList>
    </citation>
    <scope>NUCLEOTIDE SEQUENCE</scope>
</reference>
<evidence type="ECO:0000256" key="5">
    <source>
        <dbReference type="SAM" id="Coils"/>
    </source>
</evidence>
<dbReference type="InterPro" id="IPR048256">
    <property type="entry name" value="Tektin-like"/>
</dbReference>
<evidence type="ECO:0000313" key="7">
    <source>
        <dbReference type="Proteomes" id="UP000837857"/>
    </source>
</evidence>
<gene>
    <name evidence="6" type="ORF">IPOD504_LOCUS10315</name>
</gene>
<keyword evidence="4" id="KW-0966">Cell projection</keyword>
<dbReference type="Pfam" id="PF03148">
    <property type="entry name" value="Tektin"/>
    <property type="match status" value="1"/>
</dbReference>
<name>A0ABN8II14_9NEOP</name>
<evidence type="ECO:0000256" key="4">
    <source>
        <dbReference type="RuleBase" id="RU367040"/>
    </source>
</evidence>